<dbReference type="InterPro" id="IPR026590">
    <property type="entry name" value="Ssirtuin_cat_dom"/>
</dbReference>
<evidence type="ECO:0000256" key="2">
    <source>
        <dbReference type="ARBA" id="ARBA00023027"/>
    </source>
</evidence>
<feature type="binding site" evidence="3">
    <location>
        <begin position="102"/>
        <end position="105"/>
    </location>
    <ligand>
        <name>NAD(+)</name>
        <dbReference type="ChEBI" id="CHEBI:57540"/>
    </ligand>
</feature>
<feature type="domain" description="Deacetylase sirtuin-type" evidence="5">
    <location>
        <begin position="1"/>
        <end position="244"/>
    </location>
</feature>
<feature type="binding site" evidence="3">
    <location>
        <position position="230"/>
    </location>
    <ligand>
        <name>NAD(+)</name>
        <dbReference type="ChEBI" id="CHEBI:57540"/>
    </ligand>
</feature>
<dbReference type="Gene3D" id="3.30.1600.10">
    <property type="entry name" value="SIR2/SIRT2 'Small Domain"/>
    <property type="match status" value="1"/>
</dbReference>
<gene>
    <name evidence="3" type="primary">cobB</name>
    <name evidence="6" type="ORF">A5892_17635</name>
</gene>
<dbReference type="AlphaFoldDB" id="A0A172YIR0"/>
<dbReference type="Pfam" id="PF02146">
    <property type="entry name" value="SIR2"/>
    <property type="match status" value="1"/>
</dbReference>
<dbReference type="STRING" id="376489.A5892_17635"/>
<keyword evidence="2 3" id="KW-0520">NAD</keyword>
<dbReference type="KEGG" id="haa:A5892_17635"/>
<dbReference type="SUPFAM" id="SSF52467">
    <property type="entry name" value="DHS-like NAD/FAD-binding domain"/>
    <property type="match status" value="1"/>
</dbReference>
<dbReference type="EMBL" id="CP015243">
    <property type="protein sequence ID" value="ANF59062.1"/>
    <property type="molecule type" value="Genomic_DNA"/>
</dbReference>
<dbReference type="GO" id="GO:0036055">
    <property type="term" value="F:protein-succinyllysine desuccinylase activity"/>
    <property type="evidence" value="ECO:0007669"/>
    <property type="project" value="UniProtKB-UniRule"/>
</dbReference>
<evidence type="ECO:0000256" key="1">
    <source>
        <dbReference type="ARBA" id="ARBA00022679"/>
    </source>
</evidence>
<comment type="catalytic activity">
    <reaction evidence="3">
        <text>N(6)-succinyl-L-lysyl-[protein] + NAD(+) + H2O = 2''-O-succinyl-ADP-D-ribose + nicotinamide + L-lysyl-[protein]</text>
        <dbReference type="Rhea" id="RHEA:47668"/>
        <dbReference type="Rhea" id="RHEA-COMP:9752"/>
        <dbReference type="Rhea" id="RHEA-COMP:11877"/>
        <dbReference type="ChEBI" id="CHEBI:15377"/>
        <dbReference type="ChEBI" id="CHEBI:17154"/>
        <dbReference type="ChEBI" id="CHEBI:29969"/>
        <dbReference type="ChEBI" id="CHEBI:57540"/>
        <dbReference type="ChEBI" id="CHEBI:87830"/>
        <dbReference type="ChEBI" id="CHEBI:87832"/>
    </reaction>
</comment>
<dbReference type="GO" id="GO:0005737">
    <property type="term" value="C:cytoplasm"/>
    <property type="evidence" value="ECO:0007669"/>
    <property type="project" value="UniProtKB-SubCell"/>
</dbReference>
<evidence type="ECO:0000256" key="3">
    <source>
        <dbReference type="HAMAP-Rule" id="MF_01121"/>
    </source>
</evidence>
<comment type="subcellular location">
    <subcellularLocation>
        <location evidence="3">Cytoplasm</location>
    </subcellularLocation>
</comment>
<comment type="similarity">
    <text evidence="3">Belongs to the sirtuin family. Class III subfamily.</text>
</comment>
<dbReference type="InterPro" id="IPR029035">
    <property type="entry name" value="DHS-like_NAD/FAD-binding_dom"/>
</dbReference>
<keyword evidence="1" id="KW-0808">Transferase</keyword>
<comment type="catalytic activity">
    <reaction evidence="3">
        <text>N(6)-acetyl-L-lysyl-[protein] + NAD(+) + H2O = 2''-O-acetyl-ADP-D-ribose + nicotinamide + L-lysyl-[protein]</text>
        <dbReference type="Rhea" id="RHEA:43636"/>
        <dbReference type="Rhea" id="RHEA-COMP:9752"/>
        <dbReference type="Rhea" id="RHEA-COMP:10731"/>
        <dbReference type="ChEBI" id="CHEBI:15377"/>
        <dbReference type="ChEBI" id="CHEBI:17154"/>
        <dbReference type="ChEBI" id="CHEBI:29969"/>
        <dbReference type="ChEBI" id="CHEBI:57540"/>
        <dbReference type="ChEBI" id="CHEBI:61930"/>
        <dbReference type="ChEBI" id="CHEBI:83767"/>
        <dbReference type="EC" id="2.3.1.286"/>
    </reaction>
</comment>
<organism evidence="6 7">
    <name type="scientific">Halotalea alkalilenta</name>
    <dbReference type="NCBI Taxonomy" id="376489"/>
    <lineage>
        <taxon>Bacteria</taxon>
        <taxon>Pseudomonadati</taxon>
        <taxon>Pseudomonadota</taxon>
        <taxon>Gammaproteobacteria</taxon>
        <taxon>Oceanospirillales</taxon>
        <taxon>Halomonadaceae</taxon>
        <taxon>Halotalea</taxon>
    </lineage>
</organism>
<dbReference type="InterPro" id="IPR027546">
    <property type="entry name" value="Sirtuin_class_III"/>
</dbReference>
<keyword evidence="7" id="KW-1185">Reference proteome</keyword>
<feature type="binding site" evidence="3">
    <location>
        <begin position="187"/>
        <end position="189"/>
    </location>
    <ligand>
        <name>NAD(+)</name>
        <dbReference type="ChEBI" id="CHEBI:57540"/>
    </ligand>
</feature>
<feature type="binding site" evidence="3">
    <location>
        <begin position="24"/>
        <end position="43"/>
    </location>
    <ligand>
        <name>NAD(+)</name>
        <dbReference type="ChEBI" id="CHEBI:57540"/>
    </ligand>
</feature>
<dbReference type="InterPro" id="IPR026591">
    <property type="entry name" value="Sirtuin_cat_small_dom_sf"/>
</dbReference>
<evidence type="ECO:0000313" key="7">
    <source>
        <dbReference type="Proteomes" id="UP000077875"/>
    </source>
</evidence>
<evidence type="ECO:0000313" key="6">
    <source>
        <dbReference type="EMBL" id="ANF59062.1"/>
    </source>
</evidence>
<dbReference type="InterPro" id="IPR050134">
    <property type="entry name" value="NAD-dep_sirtuin_deacylases"/>
</dbReference>
<feature type="binding site" evidence="3">
    <location>
        <position position="71"/>
    </location>
    <ligand>
        <name>substrate</name>
    </ligand>
</feature>
<dbReference type="PROSITE" id="PS50305">
    <property type="entry name" value="SIRTUIN"/>
    <property type="match status" value="1"/>
</dbReference>
<dbReference type="GO" id="GO:0036054">
    <property type="term" value="F:protein-malonyllysine demalonylase activity"/>
    <property type="evidence" value="ECO:0007669"/>
    <property type="project" value="InterPro"/>
</dbReference>
<dbReference type="HAMAP" id="MF_01121">
    <property type="entry name" value="Sirtuin_ClassIII"/>
    <property type="match status" value="1"/>
</dbReference>
<dbReference type="PANTHER" id="PTHR11085">
    <property type="entry name" value="NAD-DEPENDENT PROTEIN DEACYLASE SIRTUIN-5, MITOCHONDRIAL-RELATED"/>
    <property type="match status" value="1"/>
</dbReference>
<dbReference type="EC" id="2.3.1.286" evidence="3"/>
<dbReference type="InterPro" id="IPR003000">
    <property type="entry name" value="Sirtuin"/>
</dbReference>
<comment type="caution">
    <text evidence="3 4">Lacks conserved residue(s) required for the propagation of feature annotation.</text>
</comment>
<sequence>MGGAGRVRRSTLGGSMPHLVVLSGAGISAESGIETFRAAEGLWANHPVEAVATPEGWRRDPERVLEFYAERRRQIRSARPNAAHRALAELEGAGFRVTILTQNIDDLHERAGSKDVMHLHGNVMNARSSVDPRLIYPLAEGEEISLGDLCDKGSQLRPHVVWFGEPVLLLDAARELTADADLLLVVGTSLNVMPVAGLIDEVAFHVPRLLVDPRAHEFAPQGVKALSRRAAEGVPLLVDHWRRTRRFTLPDTFAG</sequence>
<evidence type="ECO:0000256" key="4">
    <source>
        <dbReference type="PROSITE-ProRule" id="PRU00236"/>
    </source>
</evidence>
<dbReference type="GO" id="GO:0070403">
    <property type="term" value="F:NAD+ binding"/>
    <property type="evidence" value="ECO:0007669"/>
    <property type="project" value="UniProtKB-UniRule"/>
</dbReference>
<accession>A0A172YIR0</accession>
<feature type="active site" description="Proton acceptor" evidence="3">
    <location>
        <position position="120"/>
    </location>
</feature>
<keyword evidence="3" id="KW-0963">Cytoplasm</keyword>
<comment type="domain">
    <text evidence="3">2 residues (Tyr-68 and Arg-71) present in a large hydrophobic pocket are probably involved in substrate specificity. They are important for desuccinylation activity, but dispensable for deacetylation activity.</text>
</comment>
<protein>
    <recommendedName>
        <fullName evidence="3">NAD-dependent protein deacylase</fullName>
        <ecNumber evidence="3">2.3.1.286</ecNumber>
    </recommendedName>
    <alternativeName>
        <fullName evidence="3">Regulatory protein SIR2 homolog</fullName>
    </alternativeName>
</protein>
<reference evidence="6 7" key="1">
    <citation type="submission" date="2016-04" db="EMBL/GenBank/DDBJ databases">
        <title>Complete Genome Sequence of Halotalea alkalilenta IHB B 13600.</title>
        <authorList>
            <person name="Swarnkar M.K."/>
            <person name="Sharma A."/>
            <person name="Kaushal K."/>
            <person name="Soni R."/>
            <person name="Rana S."/>
            <person name="Singh A.K."/>
            <person name="Gulati A."/>
        </authorList>
    </citation>
    <scope>NUCLEOTIDE SEQUENCE [LARGE SCALE GENOMIC DNA]</scope>
    <source>
        <strain evidence="6 7">IHB B 13600</strain>
    </source>
</reference>
<comment type="function">
    <text evidence="3">NAD-dependent lysine deacetylase and desuccinylase that specifically removes acetyl and succinyl groups on target proteins. Modulates the activities of several proteins which are inactive in their acylated form.</text>
</comment>
<dbReference type="GO" id="GO:0017136">
    <property type="term" value="F:histone deacetylase activity, NAD-dependent"/>
    <property type="evidence" value="ECO:0007669"/>
    <property type="project" value="TreeGrafter"/>
</dbReference>
<dbReference type="Gene3D" id="3.40.50.1220">
    <property type="entry name" value="TPP-binding domain"/>
    <property type="match status" value="1"/>
</dbReference>
<evidence type="ECO:0000259" key="5">
    <source>
        <dbReference type="PROSITE" id="PS50305"/>
    </source>
</evidence>
<feature type="binding site" evidence="3">
    <location>
        <position position="68"/>
    </location>
    <ligand>
        <name>substrate</name>
    </ligand>
</feature>
<proteinExistence type="inferred from homology"/>
<dbReference type="PANTHER" id="PTHR11085:SF4">
    <property type="entry name" value="NAD-DEPENDENT PROTEIN DEACYLASE"/>
    <property type="match status" value="1"/>
</dbReference>
<dbReference type="Proteomes" id="UP000077875">
    <property type="component" value="Chromosome"/>
</dbReference>
<name>A0A172YIR0_9GAMM</name>